<evidence type="ECO:0000313" key="4">
    <source>
        <dbReference type="EMBL" id="CAH0536145.1"/>
    </source>
</evidence>
<dbReference type="Proteomes" id="UP000838748">
    <property type="component" value="Unassembled WGS sequence"/>
</dbReference>
<comment type="caution">
    <text evidence="4">The sequence shown here is derived from an EMBL/GenBank/DDBJ whole genome shotgun (WGS) entry which is preliminary data.</text>
</comment>
<name>A0ABN8DX69_9VIBR</name>
<accession>A0ABN8DX69</accession>
<organism evidence="4 5">
    <name type="scientific">Vibrio marisflavi CECT 7928</name>
    <dbReference type="NCBI Taxonomy" id="634439"/>
    <lineage>
        <taxon>Bacteria</taxon>
        <taxon>Pseudomonadati</taxon>
        <taxon>Pseudomonadota</taxon>
        <taxon>Gammaproteobacteria</taxon>
        <taxon>Vibrionales</taxon>
        <taxon>Vibrionaceae</taxon>
        <taxon>Vibrio</taxon>
    </lineage>
</organism>
<proteinExistence type="predicted"/>
<feature type="transmembrane region" description="Helical" evidence="2">
    <location>
        <begin position="20"/>
        <end position="40"/>
    </location>
</feature>
<dbReference type="PANTHER" id="PTHR32309">
    <property type="entry name" value="TYROSINE-PROTEIN KINASE"/>
    <property type="match status" value="1"/>
</dbReference>
<evidence type="ECO:0000313" key="5">
    <source>
        <dbReference type="Proteomes" id="UP000838748"/>
    </source>
</evidence>
<reference evidence="4" key="1">
    <citation type="submission" date="2021-11" db="EMBL/GenBank/DDBJ databases">
        <authorList>
            <person name="Rodrigo-Torres L."/>
            <person name="Arahal R. D."/>
            <person name="Lucena T."/>
        </authorList>
    </citation>
    <scope>NUCLEOTIDE SEQUENCE</scope>
    <source>
        <strain evidence="4">CECT 7928</strain>
    </source>
</reference>
<feature type="domain" description="Tyrosine-protein kinase G-rich" evidence="3">
    <location>
        <begin position="365"/>
        <end position="442"/>
    </location>
</feature>
<keyword evidence="2" id="KW-1133">Transmembrane helix</keyword>
<dbReference type="Gene3D" id="1.20.5.340">
    <property type="match status" value="1"/>
</dbReference>
<keyword evidence="5" id="KW-1185">Reference proteome</keyword>
<dbReference type="EMBL" id="CAKLDM010000001">
    <property type="protein sequence ID" value="CAH0536145.1"/>
    <property type="molecule type" value="Genomic_DNA"/>
</dbReference>
<gene>
    <name evidence="4" type="ORF">VMF7928_00239</name>
</gene>
<dbReference type="InterPro" id="IPR032807">
    <property type="entry name" value="GNVR"/>
</dbReference>
<sequence>MSELKYRLIIILCSAWRRRYMIVIPILILPIVGFIIGKLAPTKYHAHTSMLIQETAKMNPFLEDIAVSTMLKDRLNALRTLLKSRHVLKSVGVERKLITDDMTPQEVEHVIQKISSSITVSQAGKDFLKIELISNKADGMKELLQSVSDHFIEQLLAPERSSIKDSSEFLTYHIEKRRNELDIAESKLADYKNQNSGVTPEMQTQSLARLASLKQNLSEKEAELAGVEKSLGSLDEQMSKTNPVVGKIEDQIINIRSELTLLQAKYTENHSAVQAKQRELSRLESERALLLKVERPNLTSDKLWDIASSTSISDFSETQPLLVTQLHSLQLVRSRFEALKEETKSLRKMISDLESKANNFGDNAKELLRLERDAKIKRRLYDELIERYEMAQLTGSLGVFEQNKRVKIIDLPYTPSAPSNLPTAIFIIAGLFAGIALGCGLATLFELFDTSVRRPDELYKLTEAPVITVIPKITT</sequence>
<protein>
    <recommendedName>
        <fullName evidence="3">Tyrosine-protein kinase G-rich domain-containing protein</fullName>
    </recommendedName>
</protein>
<feature type="coiled-coil region" evidence="1">
    <location>
        <begin position="174"/>
        <end position="237"/>
    </location>
</feature>
<feature type="transmembrane region" description="Helical" evidence="2">
    <location>
        <begin position="424"/>
        <end position="445"/>
    </location>
</feature>
<evidence type="ECO:0000256" key="1">
    <source>
        <dbReference type="SAM" id="Coils"/>
    </source>
</evidence>
<dbReference type="InterPro" id="IPR050445">
    <property type="entry name" value="Bact_polysacc_biosynth/exp"/>
</dbReference>
<dbReference type="RefSeq" id="WP_237359647.1">
    <property type="nucleotide sequence ID" value="NZ_CAKLDM010000001.1"/>
</dbReference>
<keyword evidence="1" id="KW-0175">Coiled coil</keyword>
<evidence type="ECO:0000259" key="3">
    <source>
        <dbReference type="Pfam" id="PF13807"/>
    </source>
</evidence>
<keyword evidence="2" id="KW-0472">Membrane</keyword>
<dbReference type="PANTHER" id="PTHR32309:SF31">
    <property type="entry name" value="CAPSULAR EXOPOLYSACCHARIDE FAMILY"/>
    <property type="match status" value="1"/>
</dbReference>
<dbReference type="Pfam" id="PF13807">
    <property type="entry name" value="GNVR"/>
    <property type="match status" value="1"/>
</dbReference>
<feature type="coiled-coil region" evidence="1">
    <location>
        <begin position="336"/>
        <end position="387"/>
    </location>
</feature>
<keyword evidence="2" id="KW-0812">Transmembrane</keyword>
<evidence type="ECO:0000256" key="2">
    <source>
        <dbReference type="SAM" id="Phobius"/>
    </source>
</evidence>